<organism evidence="1 2">
    <name type="scientific">Glossina austeni</name>
    <name type="common">Savannah tsetse fly</name>
    <dbReference type="NCBI Taxonomy" id="7395"/>
    <lineage>
        <taxon>Eukaryota</taxon>
        <taxon>Metazoa</taxon>
        <taxon>Ecdysozoa</taxon>
        <taxon>Arthropoda</taxon>
        <taxon>Hexapoda</taxon>
        <taxon>Insecta</taxon>
        <taxon>Pterygota</taxon>
        <taxon>Neoptera</taxon>
        <taxon>Endopterygota</taxon>
        <taxon>Diptera</taxon>
        <taxon>Brachycera</taxon>
        <taxon>Muscomorpha</taxon>
        <taxon>Hippoboscoidea</taxon>
        <taxon>Glossinidae</taxon>
        <taxon>Glossina</taxon>
    </lineage>
</organism>
<dbReference type="EnsemblMetazoa" id="GAUT013287-RA">
    <property type="protein sequence ID" value="GAUT013287-PA"/>
    <property type="gene ID" value="GAUT013287"/>
</dbReference>
<dbReference type="AlphaFoldDB" id="A0A1A9URU3"/>
<evidence type="ECO:0000313" key="1">
    <source>
        <dbReference type="EnsemblMetazoa" id="GAUT013287-PA"/>
    </source>
</evidence>
<reference evidence="1" key="1">
    <citation type="submission" date="2020-05" db="UniProtKB">
        <authorList>
            <consortium name="EnsemblMetazoa"/>
        </authorList>
    </citation>
    <scope>IDENTIFICATION</scope>
    <source>
        <strain evidence="1">TTRI</strain>
    </source>
</reference>
<dbReference type="Proteomes" id="UP000078200">
    <property type="component" value="Unassembled WGS sequence"/>
</dbReference>
<sequence length="139" mass="15939">MLKDNQSVMEFLECDEFKGAAGVRNTKGTEINPKNRRQPNRILYSSTSKTALENHLVFAPGLVSDVRWQLTTNKPIHKMGYDCSMNAVNPFNPKLIPGIRHVIDIDCNRFKGHIYHLVVFKADSNQYRSMHMHLISVKL</sequence>
<proteinExistence type="predicted"/>
<dbReference type="VEuPathDB" id="VectorBase:GAUT013287"/>
<evidence type="ECO:0000313" key="2">
    <source>
        <dbReference type="Proteomes" id="UP000078200"/>
    </source>
</evidence>
<name>A0A1A9URU3_GLOAU</name>
<protein>
    <submittedName>
        <fullName evidence="1">Uncharacterized protein</fullName>
    </submittedName>
</protein>
<keyword evidence="2" id="KW-1185">Reference proteome</keyword>
<accession>A0A1A9URU3</accession>